<dbReference type="PANTHER" id="PTHR47222">
    <property type="entry name" value="ZINC FINGER PROTEIN 532-RELATED"/>
    <property type="match status" value="1"/>
</dbReference>
<evidence type="ECO:0000313" key="4">
    <source>
        <dbReference type="RefSeq" id="XP_017778391.1"/>
    </source>
</evidence>
<dbReference type="InterPro" id="IPR045914">
    <property type="entry name" value="Zn532-like"/>
</dbReference>
<keyword evidence="1" id="KW-0862">Zinc</keyword>
<dbReference type="Pfam" id="PF25412">
    <property type="entry name" value="zf-C2H2_ZNF592"/>
    <property type="match status" value="1"/>
</dbReference>
<dbReference type="PROSITE" id="PS50157">
    <property type="entry name" value="ZINC_FINGER_C2H2_2"/>
    <property type="match status" value="2"/>
</dbReference>
<dbReference type="GeneID" id="108564032"/>
<evidence type="ECO:0000259" key="2">
    <source>
        <dbReference type="PROSITE" id="PS50157"/>
    </source>
</evidence>
<sequence>MQTIFKFYKFPKPNSSDGTLQTATAFRLGLWIQILGKQHLSMEELSESYICYKHFHSGKPAEDGEFYDPDYLPTRLLQPATQESYFIKWSILFENAWMQWIAFVPKAGQYIYPCYACRDFFGNKTSFLEHINRRSLLLKYQCLECQTEIIFYNPCAFILHASQHVYPKSVEIDLDCVTITMILFDAVGYLPHEDFPDITYLGIDDIDQGINLKSNFYMASNTSRGKQIVHLIPQQFDILVENSSKILILKQKNINIPYCKFLDLRNNIDDQDVINKDQVECPECKNTFLGKIQDHIASSDRPFDELLKCHLCKYLAASTCSLKAYVRTHQKKPPFVCPECGEEFLLYIHLSEHLDNICFHPHKSIRYKCPAMNCSKIFAYSAYFVQHFKNHLETYSVCNKCQNKFRNQSDFKLHSGCDGKSFLEYRCNVCKDNKIFFKNNYIYHVNLHCQDINIRFYVWICKYCKCLFRQKGYYATHMHSCCKLKEYNIKELKQKELSSNCDTLFCNLNCLKCSELILKEDIEKHVCNSEKSKQNTSAYLTCVHCCFKTKNRDQFISHIHLHKSDFALQCLMCGDFQTTKWRLLKHIIFSHRVKNAREFFSIKSQSKLNYLK</sequence>
<dbReference type="Gene3D" id="3.30.160.60">
    <property type="entry name" value="Classic Zinc Finger"/>
    <property type="match status" value="1"/>
</dbReference>
<dbReference type="PROSITE" id="PS00028">
    <property type="entry name" value="ZINC_FINGER_C2H2_1"/>
    <property type="match status" value="1"/>
</dbReference>
<dbReference type="RefSeq" id="XP_017778391.1">
    <property type="nucleotide sequence ID" value="XM_017922902.1"/>
</dbReference>
<evidence type="ECO:0000256" key="1">
    <source>
        <dbReference type="PROSITE-ProRule" id="PRU00042"/>
    </source>
</evidence>
<keyword evidence="1" id="KW-0479">Metal-binding</keyword>
<accession>A0ABM1MUZ1</accession>
<dbReference type="InterPro" id="IPR036236">
    <property type="entry name" value="Znf_C2H2_sf"/>
</dbReference>
<name>A0ABM1MUZ1_NICVS</name>
<dbReference type="Proteomes" id="UP000695000">
    <property type="component" value="Unplaced"/>
</dbReference>
<organism evidence="3 4">
    <name type="scientific">Nicrophorus vespilloides</name>
    <name type="common">Boreal carrion beetle</name>
    <dbReference type="NCBI Taxonomy" id="110193"/>
    <lineage>
        <taxon>Eukaryota</taxon>
        <taxon>Metazoa</taxon>
        <taxon>Ecdysozoa</taxon>
        <taxon>Arthropoda</taxon>
        <taxon>Hexapoda</taxon>
        <taxon>Insecta</taxon>
        <taxon>Pterygota</taxon>
        <taxon>Neoptera</taxon>
        <taxon>Endopterygota</taxon>
        <taxon>Coleoptera</taxon>
        <taxon>Polyphaga</taxon>
        <taxon>Staphyliniformia</taxon>
        <taxon>Silphidae</taxon>
        <taxon>Nicrophorinae</taxon>
        <taxon>Nicrophorus</taxon>
    </lineage>
</organism>
<dbReference type="SUPFAM" id="SSF57667">
    <property type="entry name" value="beta-beta-alpha zinc fingers"/>
    <property type="match status" value="1"/>
</dbReference>
<dbReference type="InterPro" id="IPR057356">
    <property type="entry name" value="Znf-C2H2_ZNF592"/>
</dbReference>
<proteinExistence type="predicted"/>
<reference evidence="4" key="1">
    <citation type="submission" date="2025-08" db="UniProtKB">
        <authorList>
            <consortium name="RefSeq"/>
        </authorList>
    </citation>
    <scope>IDENTIFICATION</scope>
    <source>
        <tissue evidence="4">Whole Larva</tissue>
    </source>
</reference>
<keyword evidence="1" id="KW-0863">Zinc-finger</keyword>
<feature type="non-terminal residue" evidence="4">
    <location>
        <position position="612"/>
    </location>
</feature>
<keyword evidence="3" id="KW-1185">Reference proteome</keyword>
<evidence type="ECO:0000313" key="3">
    <source>
        <dbReference type="Proteomes" id="UP000695000"/>
    </source>
</evidence>
<feature type="domain" description="C2H2-type" evidence="2">
    <location>
        <begin position="367"/>
        <end position="396"/>
    </location>
</feature>
<feature type="domain" description="C2H2-type" evidence="2">
    <location>
        <begin position="335"/>
        <end position="365"/>
    </location>
</feature>
<gene>
    <name evidence="4" type="primary">LOC108564032</name>
</gene>
<dbReference type="InterPro" id="IPR013087">
    <property type="entry name" value="Znf_C2H2_type"/>
</dbReference>
<dbReference type="PANTHER" id="PTHR47222:SF5">
    <property type="entry name" value="LOW QUALITY PROTEIN: ZINC FINGER PROTEIN 532-LIKE"/>
    <property type="match status" value="1"/>
</dbReference>
<protein>
    <submittedName>
        <fullName evidence="4">Zinc finger protein 532-like</fullName>
    </submittedName>
</protein>
<dbReference type="SMART" id="SM00355">
    <property type="entry name" value="ZnF_C2H2"/>
    <property type="match status" value="10"/>
</dbReference>